<dbReference type="GO" id="GO:0044205">
    <property type="term" value="P:'de novo' UMP biosynthetic process"/>
    <property type="evidence" value="ECO:0007669"/>
    <property type="project" value="UniProtKB-UniRule"/>
</dbReference>
<dbReference type="SUPFAM" id="SSF51366">
    <property type="entry name" value="Ribulose-phoshate binding barrel"/>
    <property type="match status" value="1"/>
</dbReference>
<evidence type="ECO:0000256" key="2">
    <source>
        <dbReference type="ARBA" id="ARBA00004861"/>
    </source>
</evidence>
<dbReference type="GO" id="GO:0005829">
    <property type="term" value="C:cytosol"/>
    <property type="evidence" value="ECO:0007669"/>
    <property type="project" value="TreeGrafter"/>
</dbReference>
<feature type="active site" description="For OMPdecase activity" evidence="7">
    <location>
        <position position="69"/>
    </location>
</feature>
<accession>A0A330LCG8</accession>
<dbReference type="UniPathway" id="UPA00070">
    <property type="reaction ID" value="UER00120"/>
</dbReference>
<feature type="active site" description="For OMPdecase activity" evidence="7">
    <location>
        <position position="64"/>
    </location>
</feature>
<dbReference type="NCBIfam" id="NF001273">
    <property type="entry name" value="PRK00230.1"/>
    <property type="match status" value="1"/>
</dbReference>
<dbReference type="EC" id="4.1.1.23" evidence="6"/>
<comment type="similarity">
    <text evidence="6">Belongs to the OMP decarboxylase family. Type 1 subfamily.</text>
</comment>
<comment type="pathway">
    <text evidence="2 6">Pyrimidine metabolism; UMP biosynthesis via de novo pathway; UMP from orotate: step 2/2.</text>
</comment>
<dbReference type="InterPro" id="IPR001754">
    <property type="entry name" value="OMPdeCOase_dom"/>
</dbReference>
<evidence type="ECO:0000313" key="11">
    <source>
        <dbReference type="Proteomes" id="UP000248168"/>
    </source>
</evidence>
<evidence type="ECO:0000256" key="7">
    <source>
        <dbReference type="PIRSR" id="PIRSR614732-1"/>
    </source>
</evidence>
<dbReference type="GO" id="GO:0004590">
    <property type="term" value="F:orotidine-5'-phosphate decarboxylase activity"/>
    <property type="evidence" value="ECO:0007669"/>
    <property type="project" value="UniProtKB-UniRule"/>
</dbReference>
<evidence type="ECO:0000256" key="1">
    <source>
        <dbReference type="ARBA" id="ARBA00002356"/>
    </source>
</evidence>
<dbReference type="SMART" id="SM00934">
    <property type="entry name" value="OMPdecase"/>
    <property type="match status" value="1"/>
</dbReference>
<comment type="catalytic activity">
    <reaction evidence="6">
        <text>orotidine 5'-phosphate + H(+) = UMP + CO2</text>
        <dbReference type="Rhea" id="RHEA:11596"/>
        <dbReference type="ChEBI" id="CHEBI:15378"/>
        <dbReference type="ChEBI" id="CHEBI:16526"/>
        <dbReference type="ChEBI" id="CHEBI:57538"/>
        <dbReference type="ChEBI" id="CHEBI:57865"/>
        <dbReference type="EC" id="4.1.1.23"/>
    </reaction>
</comment>
<dbReference type="Gene3D" id="3.20.20.70">
    <property type="entry name" value="Aldolase class I"/>
    <property type="match status" value="1"/>
</dbReference>
<feature type="domain" description="Orotidine 5'-phosphate decarboxylase" evidence="9">
    <location>
        <begin position="9"/>
        <end position="225"/>
    </location>
</feature>
<feature type="active site" description="Proton donor" evidence="6">
    <location>
        <position position="66"/>
    </location>
</feature>
<dbReference type="Proteomes" id="UP000248168">
    <property type="component" value="Unassembled WGS sequence"/>
</dbReference>
<gene>
    <name evidence="6 10" type="primary">pyrF</name>
    <name evidence="10" type="ORF">NITLEN_20359</name>
</gene>
<organism evidence="10 11">
    <name type="scientific">Nitrospira lenta</name>
    <dbReference type="NCBI Taxonomy" id="1436998"/>
    <lineage>
        <taxon>Bacteria</taxon>
        <taxon>Pseudomonadati</taxon>
        <taxon>Nitrospirota</taxon>
        <taxon>Nitrospiria</taxon>
        <taxon>Nitrospirales</taxon>
        <taxon>Nitrospiraceae</taxon>
        <taxon>Nitrospira</taxon>
    </lineage>
</organism>
<evidence type="ECO:0000313" key="10">
    <source>
        <dbReference type="EMBL" id="SPP64719.1"/>
    </source>
</evidence>
<feature type="binding site" evidence="6 8">
    <location>
        <position position="180"/>
    </location>
    <ligand>
        <name>substrate</name>
    </ligand>
</feature>
<dbReference type="EMBL" id="OUNR01000012">
    <property type="protein sequence ID" value="SPP64719.1"/>
    <property type="molecule type" value="Genomic_DNA"/>
</dbReference>
<evidence type="ECO:0000256" key="8">
    <source>
        <dbReference type="PIRSR" id="PIRSR614732-2"/>
    </source>
</evidence>
<dbReference type="FunCoup" id="A0A330LCG8">
    <property type="interactions" value="345"/>
</dbReference>
<comment type="caution">
    <text evidence="6">Lacks conserved residue(s) required for the propagation of feature annotation.</text>
</comment>
<evidence type="ECO:0000259" key="9">
    <source>
        <dbReference type="SMART" id="SM00934"/>
    </source>
</evidence>
<keyword evidence="3 6" id="KW-0210">Decarboxylase</keyword>
<feature type="binding site" evidence="6 8">
    <location>
        <position position="15"/>
    </location>
    <ligand>
        <name>substrate</name>
    </ligand>
</feature>
<comment type="function">
    <text evidence="1 6">Catalyzes the decarboxylation of orotidine 5'-monophosphate (OMP) to uridine 5'-monophosphate (UMP).</text>
</comment>
<dbReference type="OrthoDB" id="9806203at2"/>
<dbReference type="GO" id="GO:0006207">
    <property type="term" value="P:'de novo' pyrimidine nucleobase biosynthetic process"/>
    <property type="evidence" value="ECO:0007669"/>
    <property type="project" value="InterPro"/>
</dbReference>
<comment type="subunit">
    <text evidence="6">Homodimer.</text>
</comment>
<reference evidence="11" key="1">
    <citation type="submission" date="2018-04" db="EMBL/GenBank/DDBJ databases">
        <authorList>
            <person name="Lucker S."/>
            <person name="Sakoula D."/>
        </authorList>
    </citation>
    <scope>NUCLEOTIDE SEQUENCE [LARGE SCALE GENOMIC DNA]</scope>
</reference>
<evidence type="ECO:0000256" key="3">
    <source>
        <dbReference type="ARBA" id="ARBA00022793"/>
    </source>
</evidence>
<feature type="binding site" evidence="6 8">
    <location>
        <position position="119"/>
    </location>
    <ligand>
        <name>substrate</name>
    </ligand>
</feature>
<keyword evidence="11" id="KW-1185">Reference proteome</keyword>
<dbReference type="InterPro" id="IPR011060">
    <property type="entry name" value="RibuloseP-bd_barrel"/>
</dbReference>
<name>A0A330LCG8_9BACT</name>
<feature type="active site" description="For OMPdecase activity" evidence="7">
    <location>
        <position position="66"/>
    </location>
</feature>
<dbReference type="InterPro" id="IPR014732">
    <property type="entry name" value="OMPdecase"/>
</dbReference>
<keyword evidence="4 6" id="KW-0665">Pyrimidine biosynthesis</keyword>
<feature type="binding site" evidence="6 8">
    <location>
        <position position="210"/>
    </location>
    <ligand>
        <name>substrate</name>
    </ligand>
</feature>
<sequence>MAKIIARDRLIFALDVPSVVEAERLLDQLQGHISFVKVGLELYTAAGPDMIKRVLDRNMRVFLDLKFLDIEETVRRATAKVAAMGVDFLTIHANRKALAAAVQGREGSDLKLLAVTVLTNFDSHDLRDMGIQRSVQDLVTARALLASEVGCDGVVASGEEPAAIRQKVGPRFLIVTPGVRPAGKGVDDHARATTPTQTIAAGADYLVIGRPIRDAVDPVATVTEIVSEMQTAFDARP</sequence>
<dbReference type="AlphaFoldDB" id="A0A330LCG8"/>
<feature type="binding site" evidence="6 8">
    <location>
        <position position="209"/>
    </location>
    <ligand>
        <name>substrate</name>
    </ligand>
</feature>
<dbReference type="CDD" id="cd04725">
    <property type="entry name" value="OMP_decarboxylase_like"/>
    <property type="match status" value="1"/>
</dbReference>
<dbReference type="Pfam" id="PF00215">
    <property type="entry name" value="OMPdecase"/>
    <property type="match status" value="1"/>
</dbReference>
<proteinExistence type="inferred from homology"/>
<feature type="binding site" evidence="6 8">
    <location>
        <position position="37"/>
    </location>
    <ligand>
        <name>substrate</name>
    </ligand>
</feature>
<dbReference type="HAMAP" id="MF_01200_B">
    <property type="entry name" value="OMPdecase_type1_B"/>
    <property type="match status" value="1"/>
</dbReference>
<dbReference type="NCBIfam" id="TIGR01740">
    <property type="entry name" value="pyrF"/>
    <property type="match status" value="1"/>
</dbReference>
<dbReference type="InterPro" id="IPR013785">
    <property type="entry name" value="Aldolase_TIM"/>
</dbReference>
<evidence type="ECO:0000256" key="5">
    <source>
        <dbReference type="ARBA" id="ARBA00023239"/>
    </source>
</evidence>
<feature type="binding site" evidence="6">
    <location>
        <begin position="64"/>
        <end position="73"/>
    </location>
    <ligand>
        <name>substrate</name>
    </ligand>
</feature>
<dbReference type="PANTHER" id="PTHR32119:SF2">
    <property type="entry name" value="OROTIDINE 5'-PHOSPHATE DECARBOXYLASE"/>
    <property type="match status" value="1"/>
</dbReference>
<keyword evidence="5 6" id="KW-0456">Lyase</keyword>
<dbReference type="RefSeq" id="WP_121989064.1">
    <property type="nucleotide sequence ID" value="NZ_OUNR01000012.1"/>
</dbReference>
<dbReference type="InterPro" id="IPR047596">
    <property type="entry name" value="OMPdecase_bac"/>
</dbReference>
<dbReference type="PANTHER" id="PTHR32119">
    <property type="entry name" value="OROTIDINE 5'-PHOSPHATE DECARBOXYLASE"/>
    <property type="match status" value="1"/>
</dbReference>
<protein>
    <recommendedName>
        <fullName evidence="6">Orotidine 5'-phosphate decarboxylase</fullName>
        <ecNumber evidence="6">4.1.1.23</ecNumber>
    </recommendedName>
    <alternativeName>
        <fullName evidence="6">OMP decarboxylase</fullName>
        <shortName evidence="6">OMPDCase</shortName>
        <shortName evidence="6">OMPdecase</shortName>
    </alternativeName>
</protein>
<evidence type="ECO:0000256" key="4">
    <source>
        <dbReference type="ARBA" id="ARBA00022975"/>
    </source>
</evidence>
<dbReference type="InParanoid" id="A0A330LCG8"/>
<evidence type="ECO:0000256" key="6">
    <source>
        <dbReference type="HAMAP-Rule" id="MF_01200"/>
    </source>
</evidence>